<dbReference type="InterPro" id="IPR016055">
    <property type="entry name" value="A-D-PHexomutase_a/b/a-I/II/III"/>
</dbReference>
<dbReference type="GO" id="GO:0000287">
    <property type="term" value="F:magnesium ion binding"/>
    <property type="evidence" value="ECO:0007669"/>
    <property type="project" value="UniProtKB-UniRule"/>
</dbReference>
<keyword evidence="2 8" id="KW-0597">Phosphoprotein</keyword>
<dbReference type="InterPro" id="IPR005843">
    <property type="entry name" value="A-D-PHexomutase_C"/>
</dbReference>
<dbReference type="Gene3D" id="3.30.310.50">
    <property type="entry name" value="Alpha-D-phosphohexomutase, C-terminal domain"/>
    <property type="match status" value="1"/>
</dbReference>
<dbReference type="InterPro" id="IPR005846">
    <property type="entry name" value="A-D-PHexomutase_a/b/a-III"/>
</dbReference>
<keyword evidence="4 8" id="KW-0460">Magnesium</keyword>
<evidence type="ECO:0000313" key="14">
    <source>
        <dbReference type="Proteomes" id="UP000215595"/>
    </source>
</evidence>
<evidence type="ECO:0000256" key="7">
    <source>
        <dbReference type="ARBA" id="ARBA00068193"/>
    </source>
</evidence>
<dbReference type="InterPro" id="IPR036900">
    <property type="entry name" value="A-D-PHexomutase_C_sf"/>
</dbReference>
<dbReference type="GO" id="GO:0004615">
    <property type="term" value="F:phosphomannomutase activity"/>
    <property type="evidence" value="ECO:0007669"/>
    <property type="project" value="TreeGrafter"/>
</dbReference>
<evidence type="ECO:0000259" key="11">
    <source>
        <dbReference type="Pfam" id="PF02879"/>
    </source>
</evidence>
<evidence type="ECO:0000259" key="9">
    <source>
        <dbReference type="Pfam" id="PF00408"/>
    </source>
</evidence>
<feature type="active site" description="Phosphoserine intermediate" evidence="8">
    <location>
        <position position="104"/>
    </location>
</feature>
<comment type="similarity">
    <text evidence="1 8">Belongs to the phosphohexose mutase family.</text>
</comment>
<comment type="catalytic activity">
    <reaction evidence="8">
        <text>alpha-D-glucosamine 1-phosphate = D-glucosamine 6-phosphate</text>
        <dbReference type="Rhea" id="RHEA:23424"/>
        <dbReference type="ChEBI" id="CHEBI:58516"/>
        <dbReference type="ChEBI" id="CHEBI:58725"/>
        <dbReference type="EC" id="5.4.2.10"/>
    </reaction>
</comment>
<dbReference type="AlphaFoldDB" id="A0A258FR20"/>
<keyword evidence="3 8" id="KW-0479">Metal-binding</keyword>
<dbReference type="GO" id="GO:0008966">
    <property type="term" value="F:phosphoglucosamine mutase activity"/>
    <property type="evidence" value="ECO:0007669"/>
    <property type="project" value="UniProtKB-UniRule"/>
</dbReference>
<dbReference type="FunFam" id="3.40.120.10:FF:000002">
    <property type="entry name" value="Phosphoglucosamine mutase"/>
    <property type="match status" value="1"/>
</dbReference>
<dbReference type="GO" id="GO:0006048">
    <property type="term" value="P:UDP-N-acetylglucosamine biosynthetic process"/>
    <property type="evidence" value="ECO:0007669"/>
    <property type="project" value="TreeGrafter"/>
</dbReference>
<dbReference type="InterPro" id="IPR006352">
    <property type="entry name" value="GlmM_bact"/>
</dbReference>
<dbReference type="GO" id="GO:0005829">
    <property type="term" value="C:cytosol"/>
    <property type="evidence" value="ECO:0007669"/>
    <property type="project" value="TreeGrafter"/>
</dbReference>
<feature type="domain" description="Alpha-D-phosphohexomutase C-terminal" evidence="9">
    <location>
        <begin position="380"/>
        <end position="442"/>
    </location>
</feature>
<feature type="binding site" evidence="8">
    <location>
        <position position="249"/>
    </location>
    <ligand>
        <name>Mg(2+)</name>
        <dbReference type="ChEBI" id="CHEBI:18420"/>
    </ligand>
</feature>
<dbReference type="PANTHER" id="PTHR42946:SF1">
    <property type="entry name" value="PHOSPHOGLUCOMUTASE (ALPHA-D-GLUCOSE-1,6-BISPHOSPHATE-DEPENDENT)"/>
    <property type="match status" value="1"/>
</dbReference>
<dbReference type="Pfam" id="PF02880">
    <property type="entry name" value="PGM_PMM_III"/>
    <property type="match status" value="1"/>
</dbReference>
<dbReference type="FunFam" id="3.30.310.50:FF:000001">
    <property type="entry name" value="Phosphoglucosamine mutase"/>
    <property type="match status" value="1"/>
</dbReference>
<dbReference type="InterPro" id="IPR050060">
    <property type="entry name" value="Phosphoglucosamine_mutase"/>
</dbReference>
<evidence type="ECO:0000259" key="12">
    <source>
        <dbReference type="Pfam" id="PF02880"/>
    </source>
</evidence>
<comment type="caution">
    <text evidence="13">The sequence shown here is derived from an EMBL/GenBank/DDBJ whole genome shotgun (WGS) entry which is preliminary data.</text>
</comment>
<dbReference type="Pfam" id="PF00408">
    <property type="entry name" value="PGM_PMM_IV"/>
    <property type="match status" value="1"/>
</dbReference>
<dbReference type="NCBIfam" id="TIGR01455">
    <property type="entry name" value="glmM"/>
    <property type="match status" value="1"/>
</dbReference>
<feature type="domain" description="Alpha-D-phosphohexomutase alpha/beta/alpha" evidence="12">
    <location>
        <begin position="262"/>
        <end position="370"/>
    </location>
</feature>
<gene>
    <name evidence="8" type="primary">glmM</name>
    <name evidence="13" type="ORF">B7Z01_03900</name>
</gene>
<sequence>MGERKYFGTDGIRGRANVSPMTAEVALRVGLAAGRLFMSGDDRRHLVVIGKDTRLSGYMIEPALVAGFSSVGMDVLTFGPIPTPGVAMMTRSMRADLGVMISASHNDYADNGIKLFGPDGYKLSDEIELKIESMMDEGLDQGLAASSALGRVKRIDDAPPRYIEIAKAAFPRHLSLAGLRIAIDCANGAGYKVAPTTLYELGAEVCAVGVSPNGTNINADCGSTHPASVIQAVRDKRADIGIALDGDADRLIICDEKGQVVDGDQIMALIARDWAHRGVLKGQGVVATVMSNLGLERALLAEGLSLERTRVGDRYVMERMREGGFNLGGEQSGHLILHDHATTGDGLMAALQVLAVLVESGRPMSELARQFEPVPQLLQNVRFNGGKPLDDARVKAAIRDGEAALNGQGRLLVRPSGTEKLIRVMAEGDDGALVKRVVADVSAAVKAAG</sequence>
<evidence type="ECO:0000256" key="5">
    <source>
        <dbReference type="ARBA" id="ARBA00023235"/>
    </source>
</evidence>
<dbReference type="SUPFAM" id="SSF55957">
    <property type="entry name" value="Phosphoglucomutase, C-terminal domain"/>
    <property type="match status" value="1"/>
</dbReference>
<dbReference type="Gene3D" id="3.40.120.10">
    <property type="entry name" value="Alpha-D-Glucose-1,6-Bisphosphate, subunit A, domain 3"/>
    <property type="match status" value="3"/>
</dbReference>
<keyword evidence="5 8" id="KW-0413">Isomerase</keyword>
<dbReference type="CDD" id="cd05802">
    <property type="entry name" value="GlmM"/>
    <property type="match status" value="1"/>
</dbReference>
<dbReference type="EMBL" id="NCEB01000006">
    <property type="protein sequence ID" value="OYX35030.1"/>
    <property type="molecule type" value="Genomic_DNA"/>
</dbReference>
<feature type="binding site" description="via phosphate group" evidence="8">
    <location>
        <position position="104"/>
    </location>
    <ligand>
        <name>Mg(2+)</name>
        <dbReference type="ChEBI" id="CHEBI:18420"/>
    </ligand>
</feature>
<dbReference type="SUPFAM" id="SSF53738">
    <property type="entry name" value="Phosphoglucomutase, first 3 domains"/>
    <property type="match status" value="3"/>
</dbReference>
<protein>
    <recommendedName>
        <fullName evidence="7 8">Phosphoglucosamine mutase</fullName>
        <ecNumber evidence="6 8">5.4.2.10</ecNumber>
    </recommendedName>
</protein>
<evidence type="ECO:0000256" key="2">
    <source>
        <dbReference type="ARBA" id="ARBA00022553"/>
    </source>
</evidence>
<feature type="binding site" evidence="8">
    <location>
        <position position="247"/>
    </location>
    <ligand>
        <name>Mg(2+)</name>
        <dbReference type="ChEBI" id="CHEBI:18420"/>
    </ligand>
</feature>
<comment type="cofactor">
    <cofactor evidence="8">
        <name>Mg(2+)</name>
        <dbReference type="ChEBI" id="CHEBI:18420"/>
    </cofactor>
    <text evidence="8">Binds 1 Mg(2+) ion per subunit.</text>
</comment>
<dbReference type="EC" id="5.4.2.10" evidence="6 8"/>
<evidence type="ECO:0000256" key="3">
    <source>
        <dbReference type="ARBA" id="ARBA00022723"/>
    </source>
</evidence>
<evidence type="ECO:0000256" key="4">
    <source>
        <dbReference type="ARBA" id="ARBA00022842"/>
    </source>
</evidence>
<dbReference type="PRINTS" id="PR00509">
    <property type="entry name" value="PGMPMM"/>
</dbReference>
<comment type="function">
    <text evidence="8">Catalyzes the conversion of glucosamine-6-phosphate to glucosamine-1-phosphate.</text>
</comment>
<dbReference type="GO" id="GO:0009252">
    <property type="term" value="P:peptidoglycan biosynthetic process"/>
    <property type="evidence" value="ECO:0007669"/>
    <property type="project" value="UniProtKB-ARBA"/>
</dbReference>
<dbReference type="FunFam" id="3.40.120.10:FF:000001">
    <property type="entry name" value="Phosphoglucosamine mutase"/>
    <property type="match status" value="1"/>
</dbReference>
<evidence type="ECO:0000313" key="13">
    <source>
        <dbReference type="EMBL" id="OYX35030.1"/>
    </source>
</evidence>
<feature type="domain" description="Alpha-D-phosphohexomutase alpha/beta/alpha" evidence="10">
    <location>
        <begin position="4"/>
        <end position="137"/>
    </location>
</feature>
<dbReference type="NCBIfam" id="NF008139">
    <property type="entry name" value="PRK10887.1"/>
    <property type="match status" value="1"/>
</dbReference>
<organism evidence="13 14">
    <name type="scientific">Brevundimonas subvibrioides</name>
    <dbReference type="NCBI Taxonomy" id="74313"/>
    <lineage>
        <taxon>Bacteria</taxon>
        <taxon>Pseudomonadati</taxon>
        <taxon>Pseudomonadota</taxon>
        <taxon>Alphaproteobacteria</taxon>
        <taxon>Caulobacterales</taxon>
        <taxon>Caulobacteraceae</taxon>
        <taxon>Brevundimonas</taxon>
    </lineage>
</organism>
<evidence type="ECO:0000256" key="6">
    <source>
        <dbReference type="ARBA" id="ARBA00066330"/>
    </source>
</evidence>
<dbReference type="InterPro" id="IPR005845">
    <property type="entry name" value="A-D-PHexomutase_a/b/a-II"/>
</dbReference>
<comment type="PTM">
    <text evidence="8">Activated by phosphorylation.</text>
</comment>
<dbReference type="PANTHER" id="PTHR42946">
    <property type="entry name" value="PHOSPHOHEXOSE MUTASE"/>
    <property type="match status" value="1"/>
</dbReference>
<evidence type="ECO:0000259" key="10">
    <source>
        <dbReference type="Pfam" id="PF02878"/>
    </source>
</evidence>
<name>A0A258FR20_9CAUL</name>
<proteinExistence type="inferred from homology"/>
<feature type="modified residue" description="Phosphoserine" evidence="8">
    <location>
        <position position="104"/>
    </location>
</feature>
<dbReference type="GO" id="GO:0005975">
    <property type="term" value="P:carbohydrate metabolic process"/>
    <property type="evidence" value="ECO:0007669"/>
    <property type="project" value="InterPro"/>
</dbReference>
<accession>A0A258FR20</accession>
<dbReference type="HAMAP" id="MF_01554_B">
    <property type="entry name" value="GlmM_B"/>
    <property type="match status" value="1"/>
</dbReference>
<reference evidence="13 14" key="1">
    <citation type="submission" date="2017-03" db="EMBL/GenBank/DDBJ databases">
        <title>Lifting the veil on microbial sulfur biogeochemistry in mining wastewaters.</title>
        <authorList>
            <person name="Kantor R.S."/>
            <person name="Colenbrander Nelson T."/>
            <person name="Marshall S."/>
            <person name="Bennett D."/>
            <person name="Apte S."/>
            <person name="Camacho D."/>
            <person name="Thomas B.C."/>
            <person name="Warren L.A."/>
            <person name="Banfield J.F."/>
        </authorList>
    </citation>
    <scope>NUCLEOTIDE SEQUENCE [LARGE SCALE GENOMIC DNA]</scope>
    <source>
        <strain evidence="13">32-69-9</strain>
    </source>
</reference>
<dbReference type="Pfam" id="PF02878">
    <property type="entry name" value="PGM_PMM_I"/>
    <property type="match status" value="1"/>
</dbReference>
<evidence type="ECO:0000256" key="1">
    <source>
        <dbReference type="ARBA" id="ARBA00010231"/>
    </source>
</evidence>
<dbReference type="InterPro" id="IPR005841">
    <property type="entry name" value="Alpha-D-phosphohexomutase_SF"/>
</dbReference>
<evidence type="ECO:0000256" key="8">
    <source>
        <dbReference type="HAMAP-Rule" id="MF_01554"/>
    </source>
</evidence>
<dbReference type="InterPro" id="IPR005844">
    <property type="entry name" value="A-D-PHexomutase_a/b/a-I"/>
</dbReference>
<feature type="domain" description="Alpha-D-phosphohexomutase alpha/beta/alpha" evidence="11">
    <location>
        <begin position="162"/>
        <end position="258"/>
    </location>
</feature>
<dbReference type="Pfam" id="PF02879">
    <property type="entry name" value="PGM_PMM_II"/>
    <property type="match status" value="1"/>
</dbReference>
<feature type="binding site" evidence="8">
    <location>
        <position position="245"/>
    </location>
    <ligand>
        <name>Mg(2+)</name>
        <dbReference type="ChEBI" id="CHEBI:18420"/>
    </ligand>
</feature>
<dbReference type="Proteomes" id="UP000215595">
    <property type="component" value="Unassembled WGS sequence"/>
</dbReference>